<evidence type="ECO:0000313" key="1">
    <source>
        <dbReference type="Proteomes" id="UP000887565"/>
    </source>
</evidence>
<dbReference type="Proteomes" id="UP000887565">
    <property type="component" value="Unplaced"/>
</dbReference>
<keyword evidence="1" id="KW-1185">Reference proteome</keyword>
<organism evidence="1 2">
    <name type="scientific">Romanomermis culicivorax</name>
    <name type="common">Nematode worm</name>
    <dbReference type="NCBI Taxonomy" id="13658"/>
    <lineage>
        <taxon>Eukaryota</taxon>
        <taxon>Metazoa</taxon>
        <taxon>Ecdysozoa</taxon>
        <taxon>Nematoda</taxon>
        <taxon>Enoplea</taxon>
        <taxon>Dorylaimia</taxon>
        <taxon>Mermithida</taxon>
        <taxon>Mermithoidea</taxon>
        <taxon>Mermithidae</taxon>
        <taxon>Romanomermis</taxon>
    </lineage>
</organism>
<accession>A0A915HW11</accession>
<dbReference type="AlphaFoldDB" id="A0A915HW11"/>
<evidence type="ECO:0000313" key="2">
    <source>
        <dbReference type="WBParaSite" id="nRc.2.0.1.t05975-RA"/>
    </source>
</evidence>
<proteinExistence type="predicted"/>
<dbReference type="WBParaSite" id="nRc.2.0.1.t05975-RA">
    <property type="protein sequence ID" value="nRc.2.0.1.t05975-RA"/>
    <property type="gene ID" value="nRc.2.0.1.g05975"/>
</dbReference>
<name>A0A915HW11_ROMCU</name>
<sequence>MIDLTACLASSFLCNKPDGVDDQSFTVNQCQIEHIAIELILSQHTFVALSYFTTRYWAALVVLSALKSGAAGRYRAIPPLKYE</sequence>
<reference evidence="2" key="1">
    <citation type="submission" date="2022-11" db="UniProtKB">
        <authorList>
            <consortium name="WormBaseParasite"/>
        </authorList>
    </citation>
    <scope>IDENTIFICATION</scope>
</reference>
<protein>
    <submittedName>
        <fullName evidence="2">Uncharacterized protein</fullName>
    </submittedName>
</protein>